<sequence length="49" mass="5516">MLYSDGLCPPTPTHGDYHDVVPSYTHLLSILFERNLPQADVLEAYCPLL</sequence>
<evidence type="ECO:0000313" key="2">
    <source>
        <dbReference type="Proteomes" id="UP000233837"/>
    </source>
</evidence>
<protein>
    <submittedName>
        <fullName evidence="1">Uncharacterized protein</fullName>
    </submittedName>
</protein>
<reference evidence="1 2" key="2">
    <citation type="journal article" date="2017" name="Nature">
        <title>The Apostasia genome and the evolution of orchids.</title>
        <authorList>
            <person name="Zhang G.Q."/>
            <person name="Liu K.W."/>
            <person name="Li Z."/>
            <person name="Lohaus R."/>
            <person name="Hsiao Y.Y."/>
            <person name="Niu S.C."/>
            <person name="Wang J.Y."/>
            <person name="Lin Y.C."/>
            <person name="Xu Q."/>
            <person name="Chen L.J."/>
            <person name="Yoshida K."/>
            <person name="Fujiwara S."/>
            <person name="Wang Z.W."/>
            <person name="Zhang Y.Q."/>
            <person name="Mitsuda N."/>
            <person name="Wang M."/>
            <person name="Liu G.H."/>
            <person name="Pecoraro L."/>
            <person name="Huang H.X."/>
            <person name="Xiao X.J."/>
            <person name="Lin M."/>
            <person name="Wu X.Y."/>
            <person name="Wu W.L."/>
            <person name="Chen Y.Y."/>
            <person name="Chang S.B."/>
            <person name="Sakamoto S."/>
            <person name="Ohme-Takagi M."/>
            <person name="Yagi M."/>
            <person name="Zeng S.J."/>
            <person name="Shen C.Y."/>
            <person name="Yeh C.M."/>
            <person name="Luo Y.B."/>
            <person name="Tsai W.C."/>
            <person name="Van de Peer Y."/>
            <person name="Liu Z.J."/>
        </authorList>
    </citation>
    <scope>NUCLEOTIDE SEQUENCE [LARGE SCALE GENOMIC DNA]</scope>
    <source>
        <tissue evidence="1">The whole plant</tissue>
    </source>
</reference>
<dbReference type="AlphaFoldDB" id="A0A2I0X7G4"/>
<organism evidence="1 2">
    <name type="scientific">Dendrobium catenatum</name>
    <dbReference type="NCBI Taxonomy" id="906689"/>
    <lineage>
        <taxon>Eukaryota</taxon>
        <taxon>Viridiplantae</taxon>
        <taxon>Streptophyta</taxon>
        <taxon>Embryophyta</taxon>
        <taxon>Tracheophyta</taxon>
        <taxon>Spermatophyta</taxon>
        <taxon>Magnoliopsida</taxon>
        <taxon>Liliopsida</taxon>
        <taxon>Asparagales</taxon>
        <taxon>Orchidaceae</taxon>
        <taxon>Epidendroideae</taxon>
        <taxon>Malaxideae</taxon>
        <taxon>Dendrobiinae</taxon>
        <taxon>Dendrobium</taxon>
    </lineage>
</organism>
<gene>
    <name evidence="1" type="ORF">MA16_Dca020741</name>
</gene>
<dbReference type="EMBL" id="KZ502074">
    <property type="protein sequence ID" value="PKU83858.1"/>
    <property type="molecule type" value="Genomic_DNA"/>
</dbReference>
<evidence type="ECO:0000313" key="1">
    <source>
        <dbReference type="EMBL" id="PKU83858.1"/>
    </source>
</evidence>
<proteinExistence type="predicted"/>
<name>A0A2I0X7G4_9ASPA</name>
<reference evidence="1 2" key="1">
    <citation type="journal article" date="2016" name="Sci. Rep.">
        <title>The Dendrobium catenatum Lindl. genome sequence provides insights into polysaccharide synthase, floral development and adaptive evolution.</title>
        <authorList>
            <person name="Zhang G.Q."/>
            <person name="Xu Q."/>
            <person name="Bian C."/>
            <person name="Tsai W.C."/>
            <person name="Yeh C.M."/>
            <person name="Liu K.W."/>
            <person name="Yoshida K."/>
            <person name="Zhang L.S."/>
            <person name="Chang S.B."/>
            <person name="Chen F."/>
            <person name="Shi Y."/>
            <person name="Su Y.Y."/>
            <person name="Zhang Y.Q."/>
            <person name="Chen L.J."/>
            <person name="Yin Y."/>
            <person name="Lin M."/>
            <person name="Huang H."/>
            <person name="Deng H."/>
            <person name="Wang Z.W."/>
            <person name="Zhu S.L."/>
            <person name="Zhao X."/>
            <person name="Deng C."/>
            <person name="Niu S.C."/>
            <person name="Huang J."/>
            <person name="Wang M."/>
            <person name="Liu G.H."/>
            <person name="Yang H.J."/>
            <person name="Xiao X.J."/>
            <person name="Hsiao Y.Y."/>
            <person name="Wu W.L."/>
            <person name="Chen Y.Y."/>
            <person name="Mitsuda N."/>
            <person name="Ohme-Takagi M."/>
            <person name="Luo Y.B."/>
            <person name="Van de Peer Y."/>
            <person name="Liu Z.J."/>
        </authorList>
    </citation>
    <scope>NUCLEOTIDE SEQUENCE [LARGE SCALE GENOMIC DNA]</scope>
    <source>
        <tissue evidence="1">The whole plant</tissue>
    </source>
</reference>
<dbReference type="Proteomes" id="UP000233837">
    <property type="component" value="Unassembled WGS sequence"/>
</dbReference>
<accession>A0A2I0X7G4</accession>
<keyword evidence="2" id="KW-1185">Reference proteome</keyword>